<reference evidence="4 5" key="1">
    <citation type="submission" date="2019-07" db="EMBL/GenBank/DDBJ databases">
        <title>Whole genome shotgun sequence of Cellulomonas xylanilytica NBRC 101102.</title>
        <authorList>
            <person name="Hosoyama A."/>
            <person name="Uohara A."/>
            <person name="Ohji S."/>
            <person name="Ichikawa N."/>
        </authorList>
    </citation>
    <scope>NUCLEOTIDE SEQUENCE [LARGE SCALE GENOMIC DNA]</scope>
    <source>
        <strain evidence="4 5">NBRC 101102</strain>
    </source>
</reference>
<proteinExistence type="predicted"/>
<evidence type="ECO:0000259" key="2">
    <source>
        <dbReference type="Pfam" id="PF00501"/>
    </source>
</evidence>
<evidence type="ECO:0000313" key="4">
    <source>
        <dbReference type="EMBL" id="GEK20964.1"/>
    </source>
</evidence>
<feature type="domain" description="AMP-dependent synthetase/ligase" evidence="2">
    <location>
        <begin position="32"/>
        <end position="423"/>
    </location>
</feature>
<evidence type="ECO:0000259" key="3">
    <source>
        <dbReference type="Pfam" id="PF13193"/>
    </source>
</evidence>
<organism evidence="4 5">
    <name type="scientific">Cellulomonas xylanilytica</name>
    <dbReference type="NCBI Taxonomy" id="233583"/>
    <lineage>
        <taxon>Bacteria</taxon>
        <taxon>Bacillati</taxon>
        <taxon>Actinomycetota</taxon>
        <taxon>Actinomycetes</taxon>
        <taxon>Micrococcales</taxon>
        <taxon>Cellulomonadaceae</taxon>
        <taxon>Cellulomonas</taxon>
    </lineage>
</organism>
<gene>
    <name evidence="4" type="ORF">CXY01_14840</name>
</gene>
<protein>
    <submittedName>
        <fullName evidence="4">Long-chain-fatty-acid--CoA ligase</fullName>
    </submittedName>
</protein>
<dbReference type="Gene3D" id="3.40.50.12780">
    <property type="entry name" value="N-terminal domain of ligase-like"/>
    <property type="match status" value="1"/>
</dbReference>
<dbReference type="OrthoDB" id="9803968at2"/>
<dbReference type="InterPro" id="IPR000873">
    <property type="entry name" value="AMP-dep_synth/lig_dom"/>
</dbReference>
<dbReference type="InterPro" id="IPR042099">
    <property type="entry name" value="ANL_N_sf"/>
</dbReference>
<dbReference type="InterPro" id="IPR045851">
    <property type="entry name" value="AMP-bd_C_sf"/>
</dbReference>
<dbReference type="SUPFAM" id="SSF56801">
    <property type="entry name" value="Acetyl-CoA synthetase-like"/>
    <property type="match status" value="1"/>
</dbReference>
<keyword evidence="5" id="KW-1185">Reference proteome</keyword>
<feature type="region of interest" description="Disordered" evidence="1">
    <location>
        <begin position="1"/>
        <end position="23"/>
    </location>
</feature>
<dbReference type="Proteomes" id="UP000321118">
    <property type="component" value="Unassembled WGS sequence"/>
</dbReference>
<dbReference type="GO" id="GO:0016877">
    <property type="term" value="F:ligase activity, forming carbon-sulfur bonds"/>
    <property type="evidence" value="ECO:0007669"/>
    <property type="project" value="UniProtKB-ARBA"/>
</dbReference>
<dbReference type="PANTHER" id="PTHR43767:SF12">
    <property type="entry name" value="AMP-DEPENDENT SYNTHETASE AND LIGASE"/>
    <property type="match status" value="1"/>
</dbReference>
<dbReference type="Gene3D" id="3.30.300.30">
    <property type="match status" value="1"/>
</dbReference>
<comment type="caution">
    <text evidence="4">The sequence shown here is derived from an EMBL/GenBank/DDBJ whole genome shotgun (WGS) entry which is preliminary data.</text>
</comment>
<dbReference type="PROSITE" id="PS00455">
    <property type="entry name" value="AMP_BINDING"/>
    <property type="match status" value="1"/>
</dbReference>
<keyword evidence="4" id="KW-0436">Ligase</keyword>
<dbReference type="EMBL" id="BJUB01000004">
    <property type="protein sequence ID" value="GEK20964.1"/>
    <property type="molecule type" value="Genomic_DNA"/>
</dbReference>
<accession>A0A510V246</accession>
<dbReference type="Pfam" id="PF13193">
    <property type="entry name" value="AMP-binding_C"/>
    <property type="match status" value="1"/>
</dbReference>
<feature type="domain" description="AMP-binding enzyme C-terminal" evidence="3">
    <location>
        <begin position="475"/>
        <end position="550"/>
    </location>
</feature>
<dbReference type="AlphaFoldDB" id="A0A510V246"/>
<dbReference type="RefSeq" id="WP_146926646.1">
    <property type="nucleotide sequence ID" value="NZ_BJUB01000004.1"/>
</dbReference>
<evidence type="ECO:0000256" key="1">
    <source>
        <dbReference type="SAM" id="MobiDB-lite"/>
    </source>
</evidence>
<evidence type="ECO:0000313" key="5">
    <source>
        <dbReference type="Proteomes" id="UP000321118"/>
    </source>
</evidence>
<dbReference type="InterPro" id="IPR050237">
    <property type="entry name" value="ATP-dep_AMP-bd_enzyme"/>
</dbReference>
<dbReference type="InterPro" id="IPR020845">
    <property type="entry name" value="AMP-binding_CS"/>
</dbReference>
<dbReference type="Pfam" id="PF00501">
    <property type="entry name" value="AMP-binding"/>
    <property type="match status" value="1"/>
</dbReference>
<name>A0A510V246_9CELL</name>
<dbReference type="PANTHER" id="PTHR43767">
    <property type="entry name" value="LONG-CHAIN-FATTY-ACID--COA LIGASE"/>
    <property type="match status" value="1"/>
</dbReference>
<dbReference type="InterPro" id="IPR025110">
    <property type="entry name" value="AMP-bd_C"/>
</dbReference>
<sequence>MTTVGPHRPTDLPSTGAPRDVQIPDEPLTAALDRAAQRWPERVAVDFLGASTTYRELADGVARGAQVLLDLGVRPGDRVALVMPNCTGHVIAFYAALRVGAVVVEHNPTYTAGELAHQLADSGAVVALVWEKAVPRVLETLPRTALKAVVAVDLSADLPRGKRLALRLPVPSARRVREAMCGKVPPAFPMWHRLVAKASPLDPTHAAPSSSDVALLQYTGGTTGTPKGAMLTHRNLVANVVQGHAWTGTQPGTEVVYGVLPFFHAFGLTLCLSYAIRVGATLVAFPSFDPDRVLATQHRLPGTFLPAVPPMLDRLAAAAEASGADLTSFRYAISGAMALPAATARRWEEVTGGLVIEGYGMTETSPVALGNPLTDARRPGTLGLPFPSTSIRVVDPEDVTRAVEPGERGELLIQGPQVFAGYWGRPDETAEQLLADGWLRTGDIVTVDETGWVVLVDRIKEVIVTGGFKVYPSQVEEHLRTMPGVADVAVVGIPGGDLGETVVAAVVLEPGAGDVDLDAVRAWGERHLARYALPRRLVVVDELPRSQVGKVLRRVVRESVLAG</sequence>